<sequence length="134" mass="15135">MCPIFKNAEINRDNIGDFMKQFAEERNIMNQPRKSLIGSNHATKILLATHLLKWYLEHGLVVTKVYQVVEYTPEACFKSFGDAVSNARRAGDVDPSKAIIAETMKLVGNSSYGKTITNKEKHRDIQFCSEDEAP</sequence>
<evidence type="ECO:0000313" key="2">
    <source>
        <dbReference type="RefSeq" id="XP_031573378.1"/>
    </source>
</evidence>
<name>A0A6P8J661_ACTTE</name>
<dbReference type="AlphaFoldDB" id="A0A6P8J661"/>
<dbReference type="OrthoDB" id="6153129at2759"/>
<keyword evidence="1" id="KW-1185">Reference proteome</keyword>
<organism evidence="1 2">
    <name type="scientific">Actinia tenebrosa</name>
    <name type="common">Australian red waratah sea anemone</name>
    <dbReference type="NCBI Taxonomy" id="6105"/>
    <lineage>
        <taxon>Eukaryota</taxon>
        <taxon>Metazoa</taxon>
        <taxon>Cnidaria</taxon>
        <taxon>Anthozoa</taxon>
        <taxon>Hexacorallia</taxon>
        <taxon>Actiniaria</taxon>
        <taxon>Actiniidae</taxon>
        <taxon>Actinia</taxon>
    </lineage>
</organism>
<accession>A0A6P8J661</accession>
<protein>
    <submittedName>
        <fullName evidence="2">Uncharacterized protein LOC116307332</fullName>
    </submittedName>
</protein>
<dbReference type="PANTHER" id="PTHR33206">
    <property type="entry name" value="PROTEIN CBG10425"/>
    <property type="match status" value="1"/>
</dbReference>
<proteinExistence type="predicted"/>
<dbReference type="PANTHER" id="PTHR33206:SF1">
    <property type="entry name" value="DNA-DIRECTED DNA POLYMERASE"/>
    <property type="match status" value="1"/>
</dbReference>
<reference evidence="2" key="1">
    <citation type="submission" date="2025-08" db="UniProtKB">
        <authorList>
            <consortium name="RefSeq"/>
        </authorList>
    </citation>
    <scope>IDENTIFICATION</scope>
    <source>
        <tissue evidence="2">Tentacle</tissue>
    </source>
</reference>
<evidence type="ECO:0000313" key="1">
    <source>
        <dbReference type="Proteomes" id="UP000515163"/>
    </source>
</evidence>
<dbReference type="GeneID" id="116307332"/>
<gene>
    <name evidence="2" type="primary">LOC116307332</name>
</gene>
<dbReference type="Proteomes" id="UP000515163">
    <property type="component" value="Unplaced"/>
</dbReference>
<dbReference type="KEGG" id="aten:116307332"/>
<dbReference type="RefSeq" id="XP_031573378.1">
    <property type="nucleotide sequence ID" value="XM_031717518.1"/>
</dbReference>
<dbReference type="InParanoid" id="A0A6P8J661"/>